<dbReference type="Proteomes" id="UP001162131">
    <property type="component" value="Unassembled WGS sequence"/>
</dbReference>
<keyword evidence="1" id="KW-0732">Signal</keyword>
<evidence type="ECO:0000313" key="2">
    <source>
        <dbReference type="EMBL" id="CAG9320602.1"/>
    </source>
</evidence>
<gene>
    <name evidence="2" type="ORF">BSTOLATCC_MIC26516</name>
</gene>
<dbReference type="CDD" id="cd02440">
    <property type="entry name" value="AdoMet_MTases"/>
    <property type="match status" value="1"/>
</dbReference>
<name>A0AAU9IXZ6_9CILI</name>
<dbReference type="SUPFAM" id="SSF53335">
    <property type="entry name" value="S-adenosyl-L-methionine-dependent methyltransferases"/>
    <property type="match status" value="1"/>
</dbReference>
<dbReference type="EMBL" id="CAJZBQ010000025">
    <property type="protein sequence ID" value="CAG9320602.1"/>
    <property type="molecule type" value="Genomic_DNA"/>
</dbReference>
<reference evidence="2" key="1">
    <citation type="submission" date="2021-09" db="EMBL/GenBank/DDBJ databases">
        <authorList>
            <consortium name="AG Swart"/>
            <person name="Singh M."/>
            <person name="Singh A."/>
            <person name="Seah K."/>
            <person name="Emmerich C."/>
        </authorList>
    </citation>
    <scope>NUCLEOTIDE SEQUENCE</scope>
    <source>
        <strain evidence="2">ATCC30299</strain>
    </source>
</reference>
<evidence type="ECO:0008006" key="4">
    <source>
        <dbReference type="Google" id="ProtNLM"/>
    </source>
</evidence>
<dbReference type="AlphaFoldDB" id="A0AAU9IXZ6"/>
<accession>A0AAU9IXZ6</accession>
<feature type="signal peptide" evidence="1">
    <location>
        <begin position="1"/>
        <end position="19"/>
    </location>
</feature>
<comment type="caution">
    <text evidence="2">The sequence shown here is derived from an EMBL/GenBank/DDBJ whole genome shotgun (WGS) entry which is preliminary data.</text>
</comment>
<keyword evidence="3" id="KW-1185">Reference proteome</keyword>
<evidence type="ECO:0000313" key="3">
    <source>
        <dbReference type="Proteomes" id="UP001162131"/>
    </source>
</evidence>
<dbReference type="Gene3D" id="3.40.50.150">
    <property type="entry name" value="Vaccinia Virus protein VP39"/>
    <property type="match status" value="1"/>
</dbReference>
<organism evidence="2 3">
    <name type="scientific">Blepharisma stoltei</name>
    <dbReference type="NCBI Taxonomy" id="1481888"/>
    <lineage>
        <taxon>Eukaryota</taxon>
        <taxon>Sar</taxon>
        <taxon>Alveolata</taxon>
        <taxon>Ciliophora</taxon>
        <taxon>Postciliodesmatophora</taxon>
        <taxon>Heterotrichea</taxon>
        <taxon>Heterotrichida</taxon>
        <taxon>Blepharismidae</taxon>
        <taxon>Blepharisma</taxon>
    </lineage>
</organism>
<dbReference type="InterPro" id="IPR029063">
    <property type="entry name" value="SAM-dependent_MTases_sf"/>
</dbReference>
<sequence length="238" mass="27049">MSLISLFVLFFVTNYLVEAQTYTLRSSPNPDLEKFGDYSDTLIRTAIFSSLSGRIPKTDKRYNSYAEALKLMADRNSFTLIELGTAREGEGSCGGDGCSTPIFAHFSFLTGRHFTSIDISEKNCERAREAIRLYADNAQVIKSDSVEYLKEYKRPIDFLYLDSVDYDFRNPRVSQEQNLKEIKAAYENLHKYSIILMDDCTLPGGGKCKLAANFLLENGWEKLVDSYQIIFIHSTSIL</sequence>
<protein>
    <recommendedName>
        <fullName evidence="4">Class I SAM-dependent methyltransferase</fullName>
    </recommendedName>
</protein>
<evidence type="ECO:0000256" key="1">
    <source>
        <dbReference type="SAM" id="SignalP"/>
    </source>
</evidence>
<proteinExistence type="predicted"/>
<feature type="chain" id="PRO_5043874375" description="Class I SAM-dependent methyltransferase" evidence="1">
    <location>
        <begin position="20"/>
        <end position="238"/>
    </location>
</feature>